<name>A0A8H5AUQ5_9AGAR</name>
<evidence type="ECO:0000313" key="2">
    <source>
        <dbReference type="Proteomes" id="UP000541558"/>
    </source>
</evidence>
<sequence length="200" mass="21587">MRFAFYIWTLIGGFVFYANSTPVVYSIDTTRIPLGYGVFIHSLSRPRTFHLVLQIDSVSGDPTSTAGGASAPPPAQPISSAAACRSASGRKIDNRLAGHMYWCCAEERESGCSLASHSLASSFLNLRILTISRSTDTASSGLKARDFAVIIEESTACLRIHTTMLAYRCCAAIAITNQCQAPLGDFTTTDDQISPLKQHD</sequence>
<gene>
    <name evidence="1" type="ORF">D9611_012564</name>
</gene>
<reference evidence="1 2" key="1">
    <citation type="journal article" date="2020" name="ISME J.">
        <title>Uncovering the hidden diversity of litter-decomposition mechanisms in mushroom-forming fungi.</title>
        <authorList>
            <person name="Floudas D."/>
            <person name="Bentzer J."/>
            <person name="Ahren D."/>
            <person name="Johansson T."/>
            <person name="Persson P."/>
            <person name="Tunlid A."/>
        </authorList>
    </citation>
    <scope>NUCLEOTIDE SEQUENCE [LARGE SCALE GENOMIC DNA]</scope>
    <source>
        <strain evidence="1 2">CBS 175.51</strain>
    </source>
</reference>
<dbReference type="AlphaFoldDB" id="A0A8H5AUQ5"/>
<comment type="caution">
    <text evidence="1">The sequence shown here is derived from an EMBL/GenBank/DDBJ whole genome shotgun (WGS) entry which is preliminary data.</text>
</comment>
<dbReference type="Proteomes" id="UP000541558">
    <property type="component" value="Unassembled WGS sequence"/>
</dbReference>
<accession>A0A8H5AUQ5</accession>
<keyword evidence="2" id="KW-1185">Reference proteome</keyword>
<protein>
    <submittedName>
        <fullName evidence="1">Uncharacterized protein</fullName>
    </submittedName>
</protein>
<evidence type="ECO:0000313" key="1">
    <source>
        <dbReference type="EMBL" id="KAF5311329.1"/>
    </source>
</evidence>
<proteinExistence type="predicted"/>
<organism evidence="1 2">
    <name type="scientific">Ephemerocybe angulata</name>
    <dbReference type="NCBI Taxonomy" id="980116"/>
    <lineage>
        <taxon>Eukaryota</taxon>
        <taxon>Fungi</taxon>
        <taxon>Dikarya</taxon>
        <taxon>Basidiomycota</taxon>
        <taxon>Agaricomycotina</taxon>
        <taxon>Agaricomycetes</taxon>
        <taxon>Agaricomycetidae</taxon>
        <taxon>Agaricales</taxon>
        <taxon>Agaricineae</taxon>
        <taxon>Psathyrellaceae</taxon>
        <taxon>Ephemerocybe</taxon>
    </lineage>
</organism>
<dbReference type="EMBL" id="JAACJK010000227">
    <property type="protein sequence ID" value="KAF5311329.1"/>
    <property type="molecule type" value="Genomic_DNA"/>
</dbReference>